<reference evidence="6 7" key="1">
    <citation type="submission" date="2006-10" db="EMBL/GenBank/DDBJ databases">
        <title>The Genome Sequence of Batrachochytrium dendrobatidis JEL423.</title>
        <authorList>
            <consortium name="The Broad Institute Genome Sequencing Platform"/>
            <person name="Birren B."/>
            <person name="Lander E."/>
            <person name="Galagan J."/>
            <person name="Cuomo C."/>
            <person name="Devon K."/>
            <person name="Jaffe D."/>
            <person name="Butler J."/>
            <person name="Alvarez P."/>
            <person name="Gnerre S."/>
            <person name="Grabherr M."/>
            <person name="Kleber M."/>
            <person name="Mauceli E."/>
            <person name="Brockman W."/>
            <person name="Young S."/>
            <person name="LaButti K."/>
            <person name="Sykes S."/>
            <person name="DeCaprio D."/>
            <person name="Crawford M."/>
            <person name="Koehrsen M."/>
            <person name="Engels R."/>
            <person name="Montgomery P."/>
            <person name="Pearson M."/>
            <person name="Howarth C."/>
            <person name="Larson L."/>
            <person name="White J."/>
            <person name="O'Leary S."/>
            <person name="Kodira C."/>
            <person name="Zeng Q."/>
            <person name="Yandava C."/>
            <person name="Alvarado L."/>
            <person name="Longcore J."/>
            <person name="James T."/>
        </authorList>
    </citation>
    <scope>NUCLEOTIDE SEQUENCE [LARGE SCALE GENOMIC DNA]</scope>
    <source>
        <strain evidence="6 7">JEL423</strain>
    </source>
</reference>
<dbReference type="AlphaFoldDB" id="A0A177WAL6"/>
<dbReference type="Gene3D" id="2.160.10.10">
    <property type="entry name" value="Hexapeptide repeat proteins"/>
    <property type="match status" value="1"/>
</dbReference>
<evidence type="ECO:0000256" key="3">
    <source>
        <dbReference type="ARBA" id="ARBA00023212"/>
    </source>
</evidence>
<name>A0A177WAL6_BATDL</name>
<dbReference type="InterPro" id="IPR011004">
    <property type="entry name" value="Trimer_LpxA-like_sf"/>
</dbReference>
<evidence type="ECO:0000256" key="1">
    <source>
        <dbReference type="ARBA" id="ARBA00004245"/>
    </source>
</evidence>
<dbReference type="InterPro" id="IPR047125">
    <property type="entry name" value="DCTN5"/>
</dbReference>
<dbReference type="VEuPathDB" id="FungiDB:BDEG_20606"/>
<organism evidence="6 7">
    <name type="scientific">Batrachochytrium dendrobatidis (strain JEL423)</name>
    <dbReference type="NCBI Taxonomy" id="403673"/>
    <lineage>
        <taxon>Eukaryota</taxon>
        <taxon>Fungi</taxon>
        <taxon>Fungi incertae sedis</taxon>
        <taxon>Chytridiomycota</taxon>
        <taxon>Chytridiomycota incertae sedis</taxon>
        <taxon>Chytridiomycetes</taxon>
        <taxon>Rhizophydiales</taxon>
        <taxon>Rhizophydiales incertae sedis</taxon>
        <taxon>Batrachochytrium</taxon>
    </lineage>
</organism>
<dbReference type="EMBL" id="DS022300">
    <property type="protein sequence ID" value="OAJ36431.1"/>
    <property type="molecule type" value="Genomic_DNA"/>
</dbReference>
<dbReference type="PANTHER" id="PTHR46126">
    <property type="entry name" value="DYNACTIN SUBUNIT 5"/>
    <property type="match status" value="1"/>
</dbReference>
<evidence type="ECO:0000256" key="2">
    <source>
        <dbReference type="ARBA" id="ARBA00022490"/>
    </source>
</evidence>
<accession>A0A177WAL6</accession>
<sequence>MEPAVQYYHKPDYIETDTGNKVSRKAHIYGIQNIVLGGKTIIQDNAVLRGDLRRAGAGHSVAITTGRLCQIHSNVIIRPPYKLYKGSFSYYPMKMGDHVIIEHGSIVEASSIGSYIHIGKDCVIGRFVVIKDCTRILDGAVVPANTVIPPFSVFGGNPATFVEEWTDSAQDIMQEMTTRHYYCEFLSDELNNTS</sequence>
<dbReference type="GO" id="GO:0005869">
    <property type="term" value="C:dynactin complex"/>
    <property type="evidence" value="ECO:0007669"/>
    <property type="project" value="TreeGrafter"/>
</dbReference>
<keyword evidence="3" id="KW-0206">Cytoskeleton</keyword>
<evidence type="ECO:0000313" key="7">
    <source>
        <dbReference type="Proteomes" id="UP000077115"/>
    </source>
</evidence>
<dbReference type="SUPFAM" id="SSF51161">
    <property type="entry name" value="Trimeric LpxA-like enzymes"/>
    <property type="match status" value="1"/>
</dbReference>
<reference evidence="6 7" key="2">
    <citation type="submission" date="2016-05" db="EMBL/GenBank/DDBJ databases">
        <title>Lineage-specific infection strategies underlie the spectrum of fungal disease in amphibians.</title>
        <authorList>
            <person name="Cuomo C.A."/>
            <person name="Farrer R.A."/>
            <person name="James T."/>
            <person name="Longcore J."/>
            <person name="Birren B."/>
        </authorList>
    </citation>
    <scope>NUCLEOTIDE SEQUENCE [LARGE SCALE GENOMIC DNA]</scope>
    <source>
        <strain evidence="6 7">JEL423</strain>
    </source>
</reference>
<dbReference type="STRING" id="403673.A0A177WAL6"/>
<dbReference type="Proteomes" id="UP000077115">
    <property type="component" value="Unassembled WGS sequence"/>
</dbReference>
<protein>
    <recommendedName>
        <fullName evidence="5">Dynactin subunit 5</fullName>
    </recommendedName>
</protein>
<evidence type="ECO:0000256" key="5">
    <source>
        <dbReference type="ARBA" id="ARBA00034865"/>
    </source>
</evidence>
<dbReference type="PANTHER" id="PTHR46126:SF1">
    <property type="entry name" value="DYNACTIN SUBUNIT 5"/>
    <property type="match status" value="1"/>
</dbReference>
<dbReference type="Pfam" id="PF21711">
    <property type="entry name" value="DCTN5"/>
    <property type="match status" value="1"/>
</dbReference>
<comment type="similarity">
    <text evidence="4">Belongs to the dynactin subunits 5/6 family. Dynactin subunit 5 subfamily.</text>
</comment>
<proteinExistence type="inferred from homology"/>
<dbReference type="eggNOG" id="KOG3121">
    <property type="taxonomic scope" value="Eukaryota"/>
</dbReference>
<dbReference type="CDD" id="cd03359">
    <property type="entry name" value="LbH_Dynactin_5"/>
    <property type="match status" value="1"/>
</dbReference>
<keyword evidence="2" id="KW-0963">Cytoplasm</keyword>
<evidence type="ECO:0000256" key="4">
    <source>
        <dbReference type="ARBA" id="ARBA00034706"/>
    </source>
</evidence>
<dbReference type="OrthoDB" id="417208at2759"/>
<evidence type="ECO:0000313" key="6">
    <source>
        <dbReference type="EMBL" id="OAJ36431.1"/>
    </source>
</evidence>
<gene>
    <name evidence="6" type="ORF">BDEG_20606</name>
</gene>
<comment type="subcellular location">
    <subcellularLocation>
        <location evidence="1">Cytoplasm</location>
        <location evidence="1">Cytoskeleton</location>
    </subcellularLocation>
</comment>